<dbReference type="InterPro" id="IPR005467">
    <property type="entry name" value="His_kinase_dom"/>
</dbReference>
<evidence type="ECO:0000256" key="4">
    <source>
        <dbReference type="ARBA" id="ARBA00022679"/>
    </source>
</evidence>
<organism evidence="12 13">
    <name type="scientific">Candidatus Danuiimicrobium aquiferis</name>
    <dbReference type="NCBI Taxonomy" id="1801832"/>
    <lineage>
        <taxon>Bacteria</taxon>
        <taxon>Pseudomonadati</taxon>
        <taxon>Candidatus Omnitrophota</taxon>
        <taxon>Candidatus Danuiimicrobium</taxon>
    </lineage>
</organism>
<dbReference type="PROSITE" id="PS50109">
    <property type="entry name" value="HIS_KIN"/>
    <property type="match status" value="1"/>
</dbReference>
<keyword evidence="10" id="KW-0812">Transmembrane</keyword>
<dbReference type="InterPro" id="IPR036890">
    <property type="entry name" value="HATPase_C_sf"/>
</dbReference>
<accession>A0A1G1L148</accession>
<evidence type="ECO:0000259" key="11">
    <source>
        <dbReference type="PROSITE" id="PS50109"/>
    </source>
</evidence>
<feature type="transmembrane region" description="Helical" evidence="10">
    <location>
        <begin position="20"/>
        <end position="38"/>
    </location>
</feature>
<keyword evidence="3" id="KW-0597">Phosphoprotein</keyword>
<dbReference type="Pfam" id="PF02518">
    <property type="entry name" value="HATPase_c"/>
    <property type="match status" value="1"/>
</dbReference>
<proteinExistence type="predicted"/>
<keyword evidence="8" id="KW-0902">Two-component regulatory system</keyword>
<dbReference type="Gene3D" id="3.30.565.10">
    <property type="entry name" value="Histidine kinase-like ATPase, C-terminal domain"/>
    <property type="match status" value="1"/>
</dbReference>
<dbReference type="InterPro" id="IPR003661">
    <property type="entry name" value="HisK_dim/P_dom"/>
</dbReference>
<dbReference type="Gene3D" id="1.10.287.130">
    <property type="match status" value="1"/>
</dbReference>
<evidence type="ECO:0000313" key="12">
    <source>
        <dbReference type="EMBL" id="OGW98873.1"/>
    </source>
</evidence>
<dbReference type="EC" id="2.7.13.3" evidence="2"/>
<dbReference type="Proteomes" id="UP000178187">
    <property type="component" value="Unassembled WGS sequence"/>
</dbReference>
<name>A0A1G1L148_9BACT</name>
<evidence type="ECO:0000256" key="8">
    <source>
        <dbReference type="ARBA" id="ARBA00023012"/>
    </source>
</evidence>
<evidence type="ECO:0000256" key="6">
    <source>
        <dbReference type="ARBA" id="ARBA00022777"/>
    </source>
</evidence>
<sequence length="561" mass="63402">MMMNRKSVSIEAMVRKTFIFAALFSIIFGVFVGISFWAQQYFGHEESRARFAGIVLSVLLIVFAYGPIRRFLVNLTDRFLFQKKYGYQKLLRDASAGISQIKSLRHLANLVVHFMTMRVRVKTAVMMVKDERTERFRAVSMRGFQVNHNAKPCHVLAADDILIDYANSKHAPVSVGEINKRISGWKQVKDKNLVAEQIDKHLAIKNRMNELEAACFIPSFLGRELKSILFLGNKKSGDDFSDDDLNVLFTLAEESAIAIENARLYDEAVQKAEELEAINRQLQEAQSRLIKALDETEIANKQLRDTQVHLIHEQKMATLGRLASSVGHEVNNPLTILSMNVSRAILKYRRDPDLKVGDILDVFQKMEQNISRIKAVVNTLTGLLKRSQHGKYEPLSLKLILEETLPLVQFQTYLENLSGTEVEFNIPGNIPLIKGDLERLQEVFLNLFINAYHAMAGRKDRKITVTAHPDPNDSNFIVIEFSDNGCGMTDEVMKKAFSYGFTTKPSGKGSGIGLYMCRYIVELHGGEIRVRAKVNEGTTFVITLPIYREEPSSTSAQSSTT</sequence>
<evidence type="ECO:0000256" key="10">
    <source>
        <dbReference type="SAM" id="Phobius"/>
    </source>
</evidence>
<keyword evidence="6" id="KW-0418">Kinase</keyword>
<feature type="coiled-coil region" evidence="9">
    <location>
        <begin position="261"/>
        <end position="302"/>
    </location>
</feature>
<keyword evidence="10" id="KW-0472">Membrane</keyword>
<dbReference type="EMBL" id="MHFR01000022">
    <property type="protein sequence ID" value="OGW98873.1"/>
    <property type="molecule type" value="Genomic_DNA"/>
</dbReference>
<evidence type="ECO:0000256" key="2">
    <source>
        <dbReference type="ARBA" id="ARBA00012438"/>
    </source>
</evidence>
<evidence type="ECO:0000313" key="13">
    <source>
        <dbReference type="Proteomes" id="UP000178187"/>
    </source>
</evidence>
<dbReference type="GO" id="GO:0000155">
    <property type="term" value="F:phosphorelay sensor kinase activity"/>
    <property type="evidence" value="ECO:0007669"/>
    <property type="project" value="InterPro"/>
</dbReference>
<keyword evidence="7" id="KW-0067">ATP-binding</keyword>
<feature type="transmembrane region" description="Helical" evidence="10">
    <location>
        <begin position="50"/>
        <end position="68"/>
    </location>
</feature>
<evidence type="ECO:0000256" key="5">
    <source>
        <dbReference type="ARBA" id="ARBA00022741"/>
    </source>
</evidence>
<dbReference type="PRINTS" id="PR00344">
    <property type="entry name" value="BCTRLSENSOR"/>
</dbReference>
<dbReference type="SUPFAM" id="SSF55781">
    <property type="entry name" value="GAF domain-like"/>
    <property type="match status" value="1"/>
</dbReference>
<dbReference type="SUPFAM" id="SSF55874">
    <property type="entry name" value="ATPase domain of HSP90 chaperone/DNA topoisomerase II/histidine kinase"/>
    <property type="match status" value="1"/>
</dbReference>
<evidence type="ECO:0000256" key="3">
    <source>
        <dbReference type="ARBA" id="ARBA00022553"/>
    </source>
</evidence>
<protein>
    <recommendedName>
        <fullName evidence="2">histidine kinase</fullName>
        <ecNumber evidence="2">2.7.13.3</ecNumber>
    </recommendedName>
</protein>
<dbReference type="PANTHER" id="PTHR43065:SF10">
    <property type="entry name" value="PEROXIDE STRESS-ACTIVATED HISTIDINE KINASE MAK3"/>
    <property type="match status" value="1"/>
</dbReference>
<keyword evidence="9" id="KW-0175">Coiled coil</keyword>
<evidence type="ECO:0000256" key="9">
    <source>
        <dbReference type="SAM" id="Coils"/>
    </source>
</evidence>
<dbReference type="CDD" id="cd00082">
    <property type="entry name" value="HisKA"/>
    <property type="match status" value="1"/>
</dbReference>
<comment type="catalytic activity">
    <reaction evidence="1">
        <text>ATP + protein L-histidine = ADP + protein N-phospho-L-histidine.</text>
        <dbReference type="EC" id="2.7.13.3"/>
    </reaction>
</comment>
<evidence type="ECO:0000256" key="7">
    <source>
        <dbReference type="ARBA" id="ARBA00022840"/>
    </source>
</evidence>
<gene>
    <name evidence="12" type="ORF">A3G33_02310</name>
</gene>
<keyword evidence="5" id="KW-0547">Nucleotide-binding</keyword>
<dbReference type="SUPFAM" id="SSF47384">
    <property type="entry name" value="Homodimeric domain of signal transducing histidine kinase"/>
    <property type="match status" value="1"/>
</dbReference>
<dbReference type="PANTHER" id="PTHR43065">
    <property type="entry name" value="SENSOR HISTIDINE KINASE"/>
    <property type="match status" value="1"/>
</dbReference>
<keyword evidence="4" id="KW-0808">Transferase</keyword>
<reference evidence="12 13" key="1">
    <citation type="journal article" date="2016" name="Nat. Commun.">
        <title>Thousands of microbial genomes shed light on interconnected biogeochemical processes in an aquifer system.</title>
        <authorList>
            <person name="Anantharaman K."/>
            <person name="Brown C.T."/>
            <person name="Hug L.A."/>
            <person name="Sharon I."/>
            <person name="Castelle C.J."/>
            <person name="Probst A.J."/>
            <person name="Thomas B.C."/>
            <person name="Singh A."/>
            <person name="Wilkins M.J."/>
            <person name="Karaoz U."/>
            <person name="Brodie E.L."/>
            <person name="Williams K.H."/>
            <person name="Hubbard S.S."/>
            <person name="Banfield J.F."/>
        </authorList>
    </citation>
    <scope>NUCLEOTIDE SEQUENCE [LARGE SCALE GENOMIC DNA]</scope>
</reference>
<comment type="caution">
    <text evidence="12">The sequence shown here is derived from an EMBL/GenBank/DDBJ whole genome shotgun (WGS) entry which is preliminary data.</text>
</comment>
<dbReference type="InterPro" id="IPR036097">
    <property type="entry name" value="HisK_dim/P_sf"/>
</dbReference>
<dbReference type="InterPro" id="IPR029016">
    <property type="entry name" value="GAF-like_dom_sf"/>
</dbReference>
<feature type="domain" description="Histidine kinase" evidence="11">
    <location>
        <begin position="325"/>
        <end position="548"/>
    </location>
</feature>
<dbReference type="InterPro" id="IPR004358">
    <property type="entry name" value="Sig_transdc_His_kin-like_C"/>
</dbReference>
<evidence type="ECO:0000256" key="1">
    <source>
        <dbReference type="ARBA" id="ARBA00000085"/>
    </source>
</evidence>
<dbReference type="InterPro" id="IPR003594">
    <property type="entry name" value="HATPase_dom"/>
</dbReference>
<keyword evidence="10" id="KW-1133">Transmembrane helix</keyword>
<dbReference type="Gene3D" id="3.30.450.40">
    <property type="match status" value="1"/>
</dbReference>
<dbReference type="AlphaFoldDB" id="A0A1G1L148"/>
<dbReference type="GO" id="GO:0005524">
    <property type="term" value="F:ATP binding"/>
    <property type="evidence" value="ECO:0007669"/>
    <property type="project" value="UniProtKB-KW"/>
</dbReference>
<dbReference type="SMART" id="SM00387">
    <property type="entry name" value="HATPase_c"/>
    <property type="match status" value="1"/>
</dbReference>